<dbReference type="InterPro" id="IPR018289">
    <property type="entry name" value="MULE_transposase_dom"/>
</dbReference>
<evidence type="ECO:0000313" key="3">
    <source>
        <dbReference type="WBParaSite" id="SPAL_0001775400.1"/>
    </source>
</evidence>
<organism evidence="2 3">
    <name type="scientific">Strongyloides papillosus</name>
    <name type="common">Intestinal threadworm</name>
    <dbReference type="NCBI Taxonomy" id="174720"/>
    <lineage>
        <taxon>Eukaryota</taxon>
        <taxon>Metazoa</taxon>
        <taxon>Ecdysozoa</taxon>
        <taxon>Nematoda</taxon>
        <taxon>Chromadorea</taxon>
        <taxon>Rhabditida</taxon>
        <taxon>Tylenchina</taxon>
        <taxon>Panagrolaimomorpha</taxon>
        <taxon>Strongyloidoidea</taxon>
        <taxon>Strongyloididae</taxon>
        <taxon>Strongyloides</taxon>
    </lineage>
</organism>
<dbReference type="AlphaFoldDB" id="A0A0N5CIU9"/>
<protein>
    <submittedName>
        <fullName evidence="3">MULE domain-containing protein</fullName>
    </submittedName>
</protein>
<proteinExistence type="predicted"/>
<name>A0A0N5CIU9_STREA</name>
<dbReference type="WBParaSite" id="SPAL_0001775400.1">
    <property type="protein sequence ID" value="SPAL_0001775400.1"/>
    <property type="gene ID" value="SPAL_0001775400"/>
</dbReference>
<evidence type="ECO:0000313" key="2">
    <source>
        <dbReference type="Proteomes" id="UP000046392"/>
    </source>
</evidence>
<accession>A0A0N5CIU9</accession>
<feature type="domain" description="MULE transposase" evidence="1">
    <location>
        <begin position="150"/>
        <end position="219"/>
    </location>
</feature>
<reference evidence="3" key="1">
    <citation type="submission" date="2017-02" db="UniProtKB">
        <authorList>
            <consortium name="WormBaseParasite"/>
        </authorList>
    </citation>
    <scope>IDENTIFICATION</scope>
</reference>
<sequence length="399" mass="48265">MLDYREMFCSSFPDYILKKIYDIFKNHPTYGARPVLEELRKSFNQDSLLPSENCSTKYNVSYEQVVQSKHMENKCVYVDAFKKQKHRNMKMLVDKVEKCLYDENSQYIYYSEDESFIMIVSDKMLDIFCKFNQLFGIHSVDKFSRNGICLIYILTLSRTVDVYSKAFTYLRNLCESRKQITNIPFNHNKCVISDKEMNVVKAFSNIFPQTNHKLCLFHYRRTISRKLRQYDLLYTKKGNNFILSQDNMHYRNQLKKCLKEAKVILFNLPFLDTRHLTYCFYAFVVTRINKFLNHNKFVWYFRKNWLKPYQDYHPEMICHRYTHICTSNDAEVYHSSLNRSHLMGEKSSLDNFLNSIKFFDNEEFTKYHLYKRYETTRADLRTHFELDYDDKESYLLSIL</sequence>
<evidence type="ECO:0000259" key="1">
    <source>
        <dbReference type="Pfam" id="PF10551"/>
    </source>
</evidence>
<dbReference type="Pfam" id="PF10551">
    <property type="entry name" value="MULE"/>
    <property type="match status" value="1"/>
</dbReference>
<dbReference type="Proteomes" id="UP000046392">
    <property type="component" value="Unplaced"/>
</dbReference>
<keyword evidence="2" id="KW-1185">Reference proteome</keyword>